<organism evidence="4 5">
    <name type="scientific">Nelumbo nucifera</name>
    <name type="common">Sacred lotus</name>
    <dbReference type="NCBI Taxonomy" id="4432"/>
    <lineage>
        <taxon>Eukaryota</taxon>
        <taxon>Viridiplantae</taxon>
        <taxon>Streptophyta</taxon>
        <taxon>Embryophyta</taxon>
        <taxon>Tracheophyta</taxon>
        <taxon>Spermatophyta</taxon>
        <taxon>Magnoliopsida</taxon>
        <taxon>Proteales</taxon>
        <taxon>Nelumbonaceae</taxon>
        <taxon>Nelumbo</taxon>
    </lineage>
</organism>
<name>A0A822Z9T5_NELNU</name>
<gene>
    <name evidence="4" type="ORF">HUJ06_015961</name>
</gene>
<dbReference type="InterPro" id="IPR055377">
    <property type="entry name" value="GH3_M"/>
</dbReference>
<accession>A0A822Z9T5</accession>
<comment type="similarity">
    <text evidence="1">Belongs to the IAA-amido conjugating enzyme family.</text>
</comment>
<dbReference type="Pfam" id="PF23571">
    <property type="entry name" value="GH3_M"/>
    <property type="match status" value="1"/>
</dbReference>
<sequence>MITDVSMRDAVAELLGGPQPELSKTIRAALEGRQFGEIPVLGGDYFASECCIAINLDRTQPPDQTRYVLLTTAAYFEFLPFDLVVNHGIAEETVDCSEVEIGKMYEVVVTTCRGLYRFRRGDIVRVLSFHNLSLELKYVMRAPKATGEVFT</sequence>
<reference evidence="4 5" key="1">
    <citation type="journal article" date="2020" name="Mol. Biol. Evol.">
        <title>Distinct Expression and Methylation Patterns for Genes with Different Fates following a Single Whole-Genome Duplication in Flowering Plants.</title>
        <authorList>
            <person name="Shi T."/>
            <person name="Rahmani R.S."/>
            <person name="Gugger P.F."/>
            <person name="Wang M."/>
            <person name="Li H."/>
            <person name="Zhang Y."/>
            <person name="Li Z."/>
            <person name="Wang Q."/>
            <person name="Van de Peer Y."/>
            <person name="Marchal K."/>
            <person name="Chen J."/>
        </authorList>
    </citation>
    <scope>NUCLEOTIDE SEQUENCE [LARGE SCALE GENOMIC DNA]</scope>
    <source>
        <tissue evidence="4">Leaf</tissue>
    </source>
</reference>
<dbReference type="InterPro" id="IPR004993">
    <property type="entry name" value="GH3"/>
</dbReference>
<keyword evidence="2" id="KW-0436">Ligase</keyword>
<evidence type="ECO:0000313" key="4">
    <source>
        <dbReference type="EMBL" id="DAD41637.1"/>
    </source>
</evidence>
<protein>
    <recommendedName>
        <fullName evidence="3">GH3 middle domain-containing protein</fullName>
    </recommendedName>
</protein>
<dbReference type="Proteomes" id="UP000607653">
    <property type="component" value="Unassembled WGS sequence"/>
</dbReference>
<dbReference type="AlphaFoldDB" id="A0A822Z9T5"/>
<dbReference type="GO" id="GO:0016874">
    <property type="term" value="F:ligase activity"/>
    <property type="evidence" value="ECO:0007669"/>
    <property type="project" value="UniProtKB-KW"/>
</dbReference>
<dbReference type="PANTHER" id="PTHR31901">
    <property type="entry name" value="GH3 DOMAIN-CONTAINING PROTEIN"/>
    <property type="match status" value="1"/>
</dbReference>
<evidence type="ECO:0000256" key="2">
    <source>
        <dbReference type="ARBA" id="ARBA00022598"/>
    </source>
</evidence>
<evidence type="ECO:0000313" key="5">
    <source>
        <dbReference type="Proteomes" id="UP000607653"/>
    </source>
</evidence>
<evidence type="ECO:0000256" key="1">
    <source>
        <dbReference type="ARBA" id="ARBA00008068"/>
    </source>
</evidence>
<dbReference type="PANTHER" id="PTHR31901:SF44">
    <property type="entry name" value="INDOLE-3-ACETIC ACID-AMIDO SYNTHETASE GH3.6-RELATED"/>
    <property type="match status" value="1"/>
</dbReference>
<dbReference type="EMBL" id="DUZY01000005">
    <property type="protein sequence ID" value="DAD41637.1"/>
    <property type="molecule type" value="Genomic_DNA"/>
</dbReference>
<evidence type="ECO:0000259" key="3">
    <source>
        <dbReference type="Pfam" id="PF23571"/>
    </source>
</evidence>
<proteinExistence type="inferred from homology"/>
<comment type="caution">
    <text evidence="4">The sequence shown here is derived from an EMBL/GenBank/DDBJ whole genome shotgun (WGS) entry which is preliminary data.</text>
</comment>
<feature type="domain" description="GH3 middle" evidence="3">
    <location>
        <begin position="67"/>
        <end position="141"/>
    </location>
</feature>
<keyword evidence="5" id="KW-1185">Reference proteome</keyword>